<organism evidence="1 2">
    <name type="scientific">Leptospira santarosai str. ZUN179</name>
    <dbReference type="NCBI Taxonomy" id="1049985"/>
    <lineage>
        <taxon>Bacteria</taxon>
        <taxon>Pseudomonadati</taxon>
        <taxon>Spirochaetota</taxon>
        <taxon>Spirochaetia</taxon>
        <taxon>Leptospirales</taxon>
        <taxon>Leptospiraceae</taxon>
        <taxon>Leptospira</taxon>
    </lineage>
</organism>
<dbReference type="Proteomes" id="UP000012160">
    <property type="component" value="Unassembled WGS sequence"/>
</dbReference>
<comment type="caution">
    <text evidence="1">The sequence shown here is derived from an EMBL/GenBank/DDBJ whole genome shotgun (WGS) entry which is preliminary data.</text>
</comment>
<evidence type="ECO:0000313" key="2">
    <source>
        <dbReference type="Proteomes" id="UP000012160"/>
    </source>
</evidence>
<gene>
    <name evidence="1" type="ORF">LEP1GSC187_2696</name>
</gene>
<evidence type="ECO:0000313" key="1">
    <source>
        <dbReference type="EMBL" id="EMO43890.1"/>
    </source>
</evidence>
<proteinExistence type="predicted"/>
<dbReference type="EMBL" id="AHOQ02000046">
    <property type="protein sequence ID" value="EMO43890.1"/>
    <property type="molecule type" value="Genomic_DNA"/>
</dbReference>
<dbReference type="AlphaFoldDB" id="M6UH63"/>
<accession>M6UH63</accession>
<protein>
    <submittedName>
        <fullName evidence="1">Uncharacterized protein</fullName>
    </submittedName>
</protein>
<reference evidence="1 2" key="1">
    <citation type="submission" date="2013-01" db="EMBL/GenBank/DDBJ databases">
        <authorList>
            <person name="Harkins D.M."/>
            <person name="Durkin A.S."/>
            <person name="Brinkac L.M."/>
            <person name="Haft D.H."/>
            <person name="Selengut J.D."/>
            <person name="Sanka R."/>
            <person name="DePew J."/>
            <person name="Purushe J."/>
            <person name="Matthias M.A."/>
            <person name="Vinetz J.M."/>
            <person name="Sutton G.G."/>
            <person name="Nierman W.C."/>
            <person name="Fouts D.E."/>
        </authorList>
    </citation>
    <scope>NUCLEOTIDE SEQUENCE [LARGE SCALE GENOMIC DNA]</scope>
    <source>
        <strain evidence="1 2">ZUN179</strain>
    </source>
</reference>
<sequence length="39" mass="4691">MFYHFDLRNESIKTNTSYIALLFPRKIPFAKVDFIEVPK</sequence>
<name>M6UH63_9LEPT</name>